<keyword evidence="3" id="KW-1185">Reference proteome</keyword>
<keyword evidence="1" id="KW-0812">Transmembrane</keyword>
<dbReference type="OrthoDB" id="3790530at2"/>
<dbReference type="AlphaFoldDB" id="A0A9Q9INA3"/>
<feature type="transmembrane region" description="Helical" evidence="1">
    <location>
        <begin position="12"/>
        <end position="33"/>
    </location>
</feature>
<name>A0A9Q9INA3_9ACTN</name>
<protein>
    <submittedName>
        <fullName evidence="2">Uncharacterized protein</fullName>
    </submittedName>
</protein>
<keyword evidence="1" id="KW-0472">Membrane</keyword>
<reference evidence="2" key="1">
    <citation type="submission" date="2021-04" db="EMBL/GenBank/DDBJ databases">
        <title>Dactylosporangium aurantiacum NRRL B-8018 full assembly.</title>
        <authorList>
            <person name="Hartkoorn R.C."/>
            <person name="Beaudoing E."/>
            <person name="Hot D."/>
        </authorList>
    </citation>
    <scope>NUCLEOTIDE SEQUENCE</scope>
    <source>
        <strain evidence="2">NRRL B-8018</strain>
    </source>
</reference>
<organism evidence="2 3">
    <name type="scientific">Dactylosporangium aurantiacum</name>
    <dbReference type="NCBI Taxonomy" id="35754"/>
    <lineage>
        <taxon>Bacteria</taxon>
        <taxon>Bacillati</taxon>
        <taxon>Actinomycetota</taxon>
        <taxon>Actinomycetes</taxon>
        <taxon>Micromonosporales</taxon>
        <taxon>Micromonosporaceae</taxon>
        <taxon>Dactylosporangium</taxon>
    </lineage>
</organism>
<feature type="transmembrane region" description="Helical" evidence="1">
    <location>
        <begin position="88"/>
        <end position="107"/>
    </location>
</feature>
<evidence type="ECO:0000313" key="3">
    <source>
        <dbReference type="Proteomes" id="UP001058003"/>
    </source>
</evidence>
<gene>
    <name evidence="2" type="ORF">Daura_22180</name>
</gene>
<accession>A0A9Q9INA3</accession>
<feature type="transmembrane region" description="Helical" evidence="1">
    <location>
        <begin position="127"/>
        <end position="145"/>
    </location>
</feature>
<feature type="transmembrane region" description="Helical" evidence="1">
    <location>
        <begin position="165"/>
        <end position="185"/>
    </location>
</feature>
<feature type="transmembrane region" description="Helical" evidence="1">
    <location>
        <begin position="39"/>
        <end position="55"/>
    </location>
</feature>
<dbReference type="RefSeq" id="WP_156090284.1">
    <property type="nucleotide sequence ID" value="NZ_CP073767.1"/>
</dbReference>
<keyword evidence="1" id="KW-1133">Transmembrane helix</keyword>
<dbReference type="Pfam" id="PF09997">
    <property type="entry name" value="DUF2238"/>
    <property type="match status" value="1"/>
</dbReference>
<feature type="transmembrane region" description="Helical" evidence="1">
    <location>
        <begin position="62"/>
        <end position="82"/>
    </location>
</feature>
<dbReference type="InterPro" id="IPR014509">
    <property type="entry name" value="YjdF-like"/>
</dbReference>
<dbReference type="EMBL" id="CP073767">
    <property type="protein sequence ID" value="UWZ58636.1"/>
    <property type="molecule type" value="Genomic_DNA"/>
</dbReference>
<dbReference type="Proteomes" id="UP001058003">
    <property type="component" value="Chromosome"/>
</dbReference>
<evidence type="ECO:0000256" key="1">
    <source>
        <dbReference type="SAM" id="Phobius"/>
    </source>
</evidence>
<proteinExistence type="predicted"/>
<dbReference type="KEGG" id="daur:Daura_22180"/>
<evidence type="ECO:0000313" key="2">
    <source>
        <dbReference type="EMBL" id="UWZ58636.1"/>
    </source>
</evidence>
<sequence>MNPRDRLPGTMSLLGDALRLAALLAAVVCVVIGQWDDAIRFVVVLGVLLTSRLVALPRPFDAALGSTLLLATAAMAAGWYASIGWIDWLIHCVTTGAVAAVAVLLLIRTALLPPLQHPVLTSRRATVVLLVVTVGFAVGALWEFYEWLATNALGIAMVVGYTDTIADLAMDGLGSLLAGLALAAWARRGRTSRRSVSAPATGADNRGNVSP</sequence>